<reference evidence="2" key="2">
    <citation type="submission" date="2020-09" db="EMBL/GenBank/DDBJ databases">
        <authorList>
            <person name="Sun Q."/>
            <person name="Zhou Y."/>
        </authorList>
    </citation>
    <scope>NUCLEOTIDE SEQUENCE</scope>
    <source>
        <strain evidence="2">CGMCC 4.7308</strain>
    </source>
</reference>
<organism evidence="2 3">
    <name type="scientific">Nakamurella endophytica</name>
    <dbReference type="NCBI Taxonomy" id="1748367"/>
    <lineage>
        <taxon>Bacteria</taxon>
        <taxon>Bacillati</taxon>
        <taxon>Actinomycetota</taxon>
        <taxon>Actinomycetes</taxon>
        <taxon>Nakamurellales</taxon>
        <taxon>Nakamurellaceae</taxon>
        <taxon>Nakamurella</taxon>
    </lineage>
</organism>
<dbReference type="Proteomes" id="UP000655208">
    <property type="component" value="Unassembled WGS sequence"/>
</dbReference>
<gene>
    <name evidence="2" type="ORF">GCM10011594_23310</name>
</gene>
<dbReference type="EMBL" id="BMNA01000004">
    <property type="protein sequence ID" value="GGM02542.1"/>
    <property type="molecule type" value="Genomic_DNA"/>
</dbReference>
<evidence type="ECO:0000259" key="1">
    <source>
        <dbReference type="Pfam" id="PF12867"/>
    </source>
</evidence>
<protein>
    <recommendedName>
        <fullName evidence="1">DinB-like domain-containing protein</fullName>
    </recommendedName>
</protein>
<dbReference type="Gene3D" id="1.20.120.450">
    <property type="entry name" value="dinb family like domain"/>
    <property type="match status" value="1"/>
</dbReference>
<proteinExistence type="predicted"/>
<sequence length="193" mass="21626">MAERTVEWVDELLEQLSFEWDHQLRPRWSGLTDDEYLWEPVPGMWSVRPRGQAVTPRAAGGGDWVADFDREPDPAPVTTIAWRVGHLLVGIYGDRLARHFGGPPVDYGSYDYPSTAADALARLDDQQAAWVAGIRSLSVADLARPCGEPGFEQDTLAALLLHINREIIHHGAEISLLRDLYRWWPSRGSGEQG</sequence>
<feature type="domain" description="DinB-like" evidence="1">
    <location>
        <begin position="68"/>
        <end position="174"/>
    </location>
</feature>
<dbReference type="SUPFAM" id="SSF109854">
    <property type="entry name" value="DinB/YfiT-like putative metalloenzymes"/>
    <property type="match status" value="1"/>
</dbReference>
<dbReference type="AlphaFoldDB" id="A0A917SX88"/>
<name>A0A917SX88_9ACTN</name>
<dbReference type="RefSeq" id="WP_188941698.1">
    <property type="nucleotide sequence ID" value="NZ_BMNA01000004.1"/>
</dbReference>
<reference evidence="2" key="1">
    <citation type="journal article" date="2014" name="Int. J. Syst. Evol. Microbiol.">
        <title>Complete genome sequence of Corynebacterium casei LMG S-19264T (=DSM 44701T), isolated from a smear-ripened cheese.</title>
        <authorList>
            <consortium name="US DOE Joint Genome Institute (JGI-PGF)"/>
            <person name="Walter F."/>
            <person name="Albersmeier A."/>
            <person name="Kalinowski J."/>
            <person name="Ruckert C."/>
        </authorList>
    </citation>
    <scope>NUCLEOTIDE SEQUENCE</scope>
    <source>
        <strain evidence="2">CGMCC 4.7308</strain>
    </source>
</reference>
<evidence type="ECO:0000313" key="3">
    <source>
        <dbReference type="Proteomes" id="UP000655208"/>
    </source>
</evidence>
<dbReference type="Pfam" id="PF12867">
    <property type="entry name" value="DinB_2"/>
    <property type="match status" value="1"/>
</dbReference>
<dbReference type="InterPro" id="IPR024775">
    <property type="entry name" value="DinB-like"/>
</dbReference>
<keyword evidence="3" id="KW-1185">Reference proteome</keyword>
<evidence type="ECO:0000313" key="2">
    <source>
        <dbReference type="EMBL" id="GGM02542.1"/>
    </source>
</evidence>
<dbReference type="InterPro" id="IPR034660">
    <property type="entry name" value="DinB/YfiT-like"/>
</dbReference>
<accession>A0A917SX88</accession>
<comment type="caution">
    <text evidence="2">The sequence shown here is derived from an EMBL/GenBank/DDBJ whole genome shotgun (WGS) entry which is preliminary data.</text>
</comment>